<dbReference type="OrthoDB" id="289450at2"/>
<dbReference type="Proteomes" id="UP000186309">
    <property type="component" value="Chromosome"/>
</dbReference>
<gene>
    <name evidence="1" type="ORF">BSF38_05075</name>
</gene>
<accession>A0A1U7CX97</accession>
<name>A0A1U7CX97_9BACT</name>
<evidence type="ECO:0000313" key="2">
    <source>
        <dbReference type="Proteomes" id="UP000186309"/>
    </source>
</evidence>
<proteinExistence type="predicted"/>
<sequence length="130" mass="13385">MGDGANLAYAINNAGLVVGSRFQDAAADDNRLRAFMMKDGVLTDPCSLLPTGSGWILTAALGVNNLGQIIGVGKHDGKVNAFLLSPSSVVPPLDTAEVPVPEPASVVCFTTLIVAGLIRASRKREPLASA</sequence>
<evidence type="ECO:0008006" key="3">
    <source>
        <dbReference type="Google" id="ProtNLM"/>
    </source>
</evidence>
<organism evidence="1 2">
    <name type="scientific">Paludisphaera borealis</name>
    <dbReference type="NCBI Taxonomy" id="1387353"/>
    <lineage>
        <taxon>Bacteria</taxon>
        <taxon>Pseudomonadati</taxon>
        <taxon>Planctomycetota</taxon>
        <taxon>Planctomycetia</taxon>
        <taxon>Isosphaerales</taxon>
        <taxon>Isosphaeraceae</taxon>
        <taxon>Paludisphaera</taxon>
    </lineage>
</organism>
<dbReference type="RefSeq" id="WP_076349840.1">
    <property type="nucleotide sequence ID" value="NZ_CP019082.1"/>
</dbReference>
<evidence type="ECO:0000313" key="1">
    <source>
        <dbReference type="EMBL" id="APW63503.1"/>
    </source>
</evidence>
<dbReference type="EMBL" id="CP019082">
    <property type="protein sequence ID" value="APW63503.1"/>
    <property type="molecule type" value="Genomic_DNA"/>
</dbReference>
<dbReference type="AlphaFoldDB" id="A0A1U7CX97"/>
<protein>
    <recommendedName>
        <fullName evidence="3">PEP-CTERM protein-sorting domain-containing protein</fullName>
    </recommendedName>
</protein>
<keyword evidence="2" id="KW-1185">Reference proteome</keyword>
<reference evidence="2" key="1">
    <citation type="submission" date="2016-12" db="EMBL/GenBank/DDBJ databases">
        <title>Comparative genomics of four Isosphaeraceae planctomycetes: a common pool of plasmids and glycoside hydrolase genes.</title>
        <authorList>
            <person name="Ivanova A."/>
        </authorList>
    </citation>
    <scope>NUCLEOTIDE SEQUENCE [LARGE SCALE GENOMIC DNA]</scope>
    <source>
        <strain evidence="2">PX4</strain>
    </source>
</reference>
<dbReference type="KEGG" id="pbor:BSF38_05075"/>